<dbReference type="UniPathway" id="UPA00094"/>
<comment type="catalytic activity">
    <reaction evidence="13">
        <text>3-methylbutanoyl-CoA + malonyl-[ACP] + H(+) = 5-methyl-3-oxohexanoyl-[ACP] + CO2 + CoA</text>
        <dbReference type="Rhea" id="RHEA:42272"/>
        <dbReference type="Rhea" id="RHEA-COMP:9623"/>
        <dbReference type="Rhea" id="RHEA-COMP:9941"/>
        <dbReference type="ChEBI" id="CHEBI:15378"/>
        <dbReference type="ChEBI" id="CHEBI:16526"/>
        <dbReference type="ChEBI" id="CHEBI:57287"/>
        <dbReference type="ChEBI" id="CHEBI:57345"/>
        <dbReference type="ChEBI" id="CHEBI:78449"/>
        <dbReference type="ChEBI" id="CHEBI:78822"/>
        <dbReference type="EC" id="2.3.1.300"/>
    </reaction>
    <physiologicalReaction direction="left-to-right" evidence="13">
        <dbReference type="Rhea" id="RHEA:42273"/>
    </physiologicalReaction>
</comment>
<evidence type="ECO:0000256" key="5">
    <source>
        <dbReference type="ARBA" id="ARBA00022832"/>
    </source>
</evidence>
<dbReference type="FunFam" id="3.40.47.10:FF:000004">
    <property type="entry name" value="3-oxoacyl-[acyl-carrier-protein] synthase 3"/>
    <property type="match status" value="1"/>
</dbReference>
<keyword evidence="19" id="KW-1185">Reference proteome</keyword>
<evidence type="ECO:0000259" key="17">
    <source>
        <dbReference type="Pfam" id="PF08545"/>
    </source>
</evidence>
<dbReference type="HAMAP" id="MF_01815">
    <property type="entry name" value="FabH"/>
    <property type="match status" value="1"/>
</dbReference>
<comment type="catalytic activity">
    <reaction evidence="10">
        <text>malonyl-[ACP] + acetyl-CoA + H(+) = 3-oxobutanoyl-[ACP] + CO2 + CoA</text>
        <dbReference type="Rhea" id="RHEA:12080"/>
        <dbReference type="Rhea" id="RHEA-COMP:9623"/>
        <dbReference type="Rhea" id="RHEA-COMP:9625"/>
        <dbReference type="ChEBI" id="CHEBI:15378"/>
        <dbReference type="ChEBI" id="CHEBI:16526"/>
        <dbReference type="ChEBI" id="CHEBI:57287"/>
        <dbReference type="ChEBI" id="CHEBI:57288"/>
        <dbReference type="ChEBI" id="CHEBI:78449"/>
        <dbReference type="ChEBI" id="CHEBI:78450"/>
        <dbReference type="EC" id="2.3.1.180"/>
    </reaction>
    <physiologicalReaction direction="left-to-right" evidence="10">
        <dbReference type="Rhea" id="RHEA:12081"/>
    </physiologicalReaction>
</comment>
<evidence type="ECO:0000313" key="19">
    <source>
        <dbReference type="Proteomes" id="UP000295310"/>
    </source>
</evidence>
<evidence type="ECO:0000256" key="10">
    <source>
        <dbReference type="ARBA" id="ARBA00051096"/>
    </source>
</evidence>
<feature type="active site" evidence="15">
    <location>
        <position position="238"/>
    </location>
</feature>
<comment type="domain">
    <text evidence="15">The last Arg residue of the ACP-binding site is essential for the weak association between ACP/AcpP and FabH.</text>
</comment>
<dbReference type="PANTHER" id="PTHR43091">
    <property type="entry name" value="3-OXOACYL-[ACYL-CARRIER-PROTEIN] SYNTHASE"/>
    <property type="match status" value="1"/>
</dbReference>
<comment type="similarity">
    <text evidence="2 15">Belongs to the thiolase-like superfamily. FabH family.</text>
</comment>
<evidence type="ECO:0000256" key="6">
    <source>
        <dbReference type="ARBA" id="ARBA00023098"/>
    </source>
</evidence>
<dbReference type="GO" id="GO:0004315">
    <property type="term" value="F:3-oxoacyl-[acyl-carrier-protein] synthase activity"/>
    <property type="evidence" value="ECO:0007669"/>
    <property type="project" value="InterPro"/>
</dbReference>
<feature type="domain" description="Beta-ketoacyl-[acyl-carrier-protein] synthase III C-terminal" evidence="16">
    <location>
        <begin position="223"/>
        <end position="309"/>
    </location>
</feature>
<dbReference type="InterPro" id="IPR013747">
    <property type="entry name" value="ACP_syn_III_C"/>
</dbReference>
<evidence type="ECO:0000256" key="7">
    <source>
        <dbReference type="ARBA" id="ARBA00023160"/>
    </source>
</evidence>
<proteinExistence type="inferred from homology"/>
<keyword evidence="6 15" id="KW-0443">Lipid metabolism</keyword>
<evidence type="ECO:0000256" key="2">
    <source>
        <dbReference type="ARBA" id="ARBA00008642"/>
    </source>
</evidence>
<dbReference type="OrthoDB" id="9815506at2"/>
<evidence type="ECO:0000256" key="1">
    <source>
        <dbReference type="ARBA" id="ARBA00005194"/>
    </source>
</evidence>
<evidence type="ECO:0000256" key="8">
    <source>
        <dbReference type="ARBA" id="ARBA00023268"/>
    </source>
</evidence>
<evidence type="ECO:0000256" key="9">
    <source>
        <dbReference type="ARBA" id="ARBA00023315"/>
    </source>
</evidence>
<comment type="pathway">
    <text evidence="1 15">Lipid metabolism; fatty acid biosynthesis.</text>
</comment>
<keyword evidence="5 15" id="KW-0276">Fatty acid metabolism</keyword>
<sequence>MDIGIVGIGGYVPEKRMTNQDFEAFLDTSDEWITKMTGIKERRFAAVDEDTSDLAFIAAERAIKDAGIAKDEIDMVLVATATGDHKFPSVACQLQERLGLRQVPAMDQLAACTGFIYSMVTAQQFIQTGVCKYVLVIGAEKLSKIADMTDRNTAILFGDGAAAVVMGQVSAGRGIRNFQLGSDGIGGEYLYDRKEDHLLEMNGREVFKFAVRIMGDMAQKTVKEAGLEPEDIDMFIPHQANIRIMESARQRLGIDKEKMSVTVDRYGNTSAASIPLSLIHELEKGTVKEDSKIVLVGFGGGLTYGAITLVYGK</sequence>
<dbReference type="EC" id="2.3.1.180" evidence="15"/>
<dbReference type="NCBIfam" id="TIGR00747">
    <property type="entry name" value="fabH"/>
    <property type="match status" value="1"/>
</dbReference>
<name>A0A4R6BC67_9STAP</name>
<dbReference type="Pfam" id="PF08545">
    <property type="entry name" value="ACP_syn_III"/>
    <property type="match status" value="1"/>
</dbReference>
<evidence type="ECO:0000256" key="14">
    <source>
        <dbReference type="ARBA" id="ARBA00055526"/>
    </source>
</evidence>
<dbReference type="Proteomes" id="UP000295310">
    <property type="component" value="Unassembled WGS sequence"/>
</dbReference>
<comment type="caution">
    <text evidence="18">The sequence shown here is derived from an EMBL/GenBank/DDBJ whole genome shotgun (WGS) entry which is preliminary data.</text>
</comment>
<evidence type="ECO:0000256" key="13">
    <source>
        <dbReference type="ARBA" id="ARBA00052985"/>
    </source>
</evidence>
<dbReference type="AlphaFoldDB" id="A0A4R6BC67"/>
<dbReference type="Pfam" id="PF08541">
    <property type="entry name" value="ACP_syn_III_C"/>
    <property type="match status" value="1"/>
</dbReference>
<feature type="active site" evidence="15">
    <location>
        <position position="268"/>
    </location>
</feature>
<dbReference type="Gene3D" id="3.40.47.10">
    <property type="match status" value="1"/>
</dbReference>
<evidence type="ECO:0000259" key="16">
    <source>
        <dbReference type="Pfam" id="PF08541"/>
    </source>
</evidence>
<dbReference type="CDD" id="cd00830">
    <property type="entry name" value="KAS_III"/>
    <property type="match status" value="1"/>
</dbReference>
<dbReference type="InterPro" id="IPR013751">
    <property type="entry name" value="ACP_syn_III_N"/>
</dbReference>
<comment type="catalytic activity">
    <reaction evidence="12">
        <text>2-methylpropanoyl-CoA + malonyl-[ACP] + H(+) = 4-methyl-3-oxopentanoyl-[ACP] + CO2 + CoA</text>
        <dbReference type="Rhea" id="RHEA:42268"/>
        <dbReference type="Rhea" id="RHEA-COMP:9623"/>
        <dbReference type="Rhea" id="RHEA-COMP:9940"/>
        <dbReference type="ChEBI" id="CHEBI:15378"/>
        <dbReference type="ChEBI" id="CHEBI:16526"/>
        <dbReference type="ChEBI" id="CHEBI:57287"/>
        <dbReference type="ChEBI" id="CHEBI:57338"/>
        <dbReference type="ChEBI" id="CHEBI:78449"/>
        <dbReference type="ChEBI" id="CHEBI:78820"/>
        <dbReference type="EC" id="2.3.1.300"/>
    </reaction>
    <physiologicalReaction direction="left-to-right" evidence="12">
        <dbReference type="Rhea" id="RHEA:42269"/>
    </physiologicalReaction>
</comment>
<protein>
    <recommendedName>
        <fullName evidence="15">Beta-ketoacyl-[acyl-carrier-protein] synthase III</fullName>
        <shortName evidence="15">Beta-ketoacyl-ACP synthase III</shortName>
        <shortName evidence="15">KAS III</shortName>
        <ecNumber evidence="15">2.3.1.180</ecNumber>
    </recommendedName>
    <alternativeName>
        <fullName evidence="15">3-oxoacyl-[acyl-carrier-protein] synthase 3</fullName>
    </alternativeName>
    <alternativeName>
        <fullName evidence="15">3-oxoacyl-[acyl-carrier-protein] synthase III</fullName>
    </alternativeName>
</protein>
<comment type="catalytic activity">
    <reaction evidence="11">
        <text>(2S)-2-methylbutanoyl-CoA + malonyl-[ACP] + H(+) = (4S)-4-methyl-3-oxohexanoyl-[ACP] + CO2 + CoA</text>
        <dbReference type="Rhea" id="RHEA:42276"/>
        <dbReference type="Rhea" id="RHEA-COMP:9623"/>
        <dbReference type="Rhea" id="RHEA-COMP:17148"/>
        <dbReference type="ChEBI" id="CHEBI:15378"/>
        <dbReference type="ChEBI" id="CHEBI:16526"/>
        <dbReference type="ChEBI" id="CHEBI:57287"/>
        <dbReference type="ChEBI" id="CHEBI:78449"/>
        <dbReference type="ChEBI" id="CHEBI:88166"/>
        <dbReference type="ChEBI" id="CHEBI:167462"/>
        <dbReference type="EC" id="2.3.1.300"/>
    </reaction>
    <physiologicalReaction direction="left-to-right" evidence="11">
        <dbReference type="Rhea" id="RHEA:42277"/>
    </physiologicalReaction>
</comment>
<evidence type="ECO:0000256" key="4">
    <source>
        <dbReference type="ARBA" id="ARBA00022679"/>
    </source>
</evidence>
<dbReference type="SUPFAM" id="SSF53901">
    <property type="entry name" value="Thiolase-like"/>
    <property type="match status" value="1"/>
</dbReference>
<comment type="subcellular location">
    <subcellularLocation>
        <location evidence="15">Cytoplasm</location>
    </subcellularLocation>
</comment>
<dbReference type="EMBL" id="SCWA01000014">
    <property type="protein sequence ID" value="TDL95445.1"/>
    <property type="molecule type" value="Genomic_DNA"/>
</dbReference>
<dbReference type="InterPro" id="IPR016039">
    <property type="entry name" value="Thiolase-like"/>
</dbReference>
<dbReference type="GO" id="GO:0033818">
    <property type="term" value="F:beta-ketoacyl-acyl-carrier-protein synthase III activity"/>
    <property type="evidence" value="ECO:0007669"/>
    <property type="project" value="UniProtKB-UniRule"/>
</dbReference>
<dbReference type="PANTHER" id="PTHR43091:SF1">
    <property type="entry name" value="BETA-KETOACYL-[ACYL-CARRIER-PROTEIN] SYNTHASE III, CHLOROPLASTIC"/>
    <property type="match status" value="1"/>
</dbReference>
<evidence type="ECO:0000256" key="15">
    <source>
        <dbReference type="HAMAP-Rule" id="MF_01815"/>
    </source>
</evidence>
<gene>
    <name evidence="15" type="primary">fabH</name>
    <name evidence="18" type="ORF">ERX27_08230</name>
</gene>
<evidence type="ECO:0000313" key="18">
    <source>
        <dbReference type="EMBL" id="TDL95445.1"/>
    </source>
</evidence>
<dbReference type="GO" id="GO:0006633">
    <property type="term" value="P:fatty acid biosynthetic process"/>
    <property type="evidence" value="ECO:0007669"/>
    <property type="project" value="UniProtKB-UniRule"/>
</dbReference>
<keyword evidence="15" id="KW-0963">Cytoplasm</keyword>
<feature type="active site" evidence="15">
    <location>
        <position position="112"/>
    </location>
</feature>
<dbReference type="InterPro" id="IPR004655">
    <property type="entry name" value="FabH"/>
</dbReference>
<keyword evidence="8 15" id="KW-0511">Multifunctional enzyme</keyword>
<dbReference type="NCBIfam" id="NF006829">
    <property type="entry name" value="PRK09352.1"/>
    <property type="match status" value="1"/>
</dbReference>
<evidence type="ECO:0000256" key="3">
    <source>
        <dbReference type="ARBA" id="ARBA00022516"/>
    </source>
</evidence>
<reference evidence="18 19" key="1">
    <citation type="submission" date="2019-01" db="EMBL/GenBank/DDBJ databases">
        <title>Draft genome sequences of the type strains of six Macrococcus species.</title>
        <authorList>
            <person name="Mazhar S."/>
            <person name="Altermann E."/>
            <person name="Hill C."/>
            <person name="Mcauliffe O."/>
        </authorList>
    </citation>
    <scope>NUCLEOTIDE SEQUENCE [LARGE SCALE GENOMIC DNA]</scope>
    <source>
        <strain evidence="18 19">CCM4811</strain>
    </source>
</reference>
<keyword evidence="9 15" id="KW-0012">Acyltransferase</keyword>
<evidence type="ECO:0000256" key="11">
    <source>
        <dbReference type="ARBA" id="ARBA00052407"/>
    </source>
</evidence>
<evidence type="ECO:0000256" key="12">
    <source>
        <dbReference type="ARBA" id="ARBA00052467"/>
    </source>
</evidence>
<keyword evidence="7 15" id="KW-0275">Fatty acid biosynthesis</keyword>
<comment type="function">
    <text evidence="14">Catalyzes the condensation reaction of fatty acid synthesis by the addition to an acyl acceptor of two carbons from malonyl-ACP. Catalyzes the first condensation reaction which initiates fatty acid synthesis and may therefore play a role in governing the total rate of fatty acid production. Possesses both acetoacetyl-ACP synthase and acetyl transacylase activities. Has some substrate preference for butyryl- and isobutyryl-CoA. Its substrate specificity determines the biosynthesis of branched-chain of fatty acids.</text>
</comment>
<dbReference type="GO" id="GO:0005737">
    <property type="term" value="C:cytoplasm"/>
    <property type="evidence" value="ECO:0007669"/>
    <property type="project" value="UniProtKB-SubCell"/>
</dbReference>
<organism evidence="18 19">
    <name type="scientific">Macrococcus brunensis</name>
    <dbReference type="NCBI Taxonomy" id="198483"/>
    <lineage>
        <taxon>Bacteria</taxon>
        <taxon>Bacillati</taxon>
        <taxon>Bacillota</taxon>
        <taxon>Bacilli</taxon>
        <taxon>Bacillales</taxon>
        <taxon>Staphylococcaceae</taxon>
        <taxon>Macrococcus</taxon>
    </lineage>
</organism>
<feature type="domain" description="Beta-ketoacyl-[acyl-carrier-protein] synthase III N-terminal" evidence="17">
    <location>
        <begin position="106"/>
        <end position="184"/>
    </location>
</feature>
<feature type="region of interest" description="ACP-binding" evidence="15">
    <location>
        <begin position="239"/>
        <end position="243"/>
    </location>
</feature>
<dbReference type="RefSeq" id="WP_133432359.1">
    <property type="nucleotide sequence ID" value="NZ_CP092172.1"/>
</dbReference>
<comment type="function">
    <text evidence="15">Catalyzes the condensation reaction of fatty acid synthesis by the addition to an acyl acceptor of two carbons from malonyl-ACP. Catalyzes the first condensation reaction which initiates fatty acid synthesis and may therefore play a role in governing the total rate of fatty acid production. Possesses both acetoacetyl-ACP synthase and acetyl transacylase activities. Its substrate specificity determines the biosynthesis of branched-chain and/or straight-chain of fatty acids.</text>
</comment>
<accession>A0A4R6BC67</accession>
<keyword evidence="4 15" id="KW-0808">Transferase</keyword>
<comment type="subunit">
    <text evidence="15">Homodimer.</text>
</comment>
<keyword evidence="3 15" id="KW-0444">Lipid biosynthesis</keyword>